<name>A0A2T8F537_9ACTN</name>
<proteinExistence type="predicted"/>
<gene>
    <name evidence="8" type="ORF">DDE18_21415</name>
</gene>
<dbReference type="SUPFAM" id="SSF51621">
    <property type="entry name" value="Phosphoenolpyruvate/pyruvate domain"/>
    <property type="match status" value="1"/>
</dbReference>
<evidence type="ECO:0000256" key="2">
    <source>
        <dbReference type="ARBA" id="ARBA00022723"/>
    </source>
</evidence>
<dbReference type="InterPro" id="IPR015813">
    <property type="entry name" value="Pyrv/PenolPyrv_kinase-like_dom"/>
</dbReference>
<evidence type="ECO:0000313" key="8">
    <source>
        <dbReference type="EMBL" id="PVG80826.1"/>
    </source>
</evidence>
<organism evidence="8 9">
    <name type="scientific">Nocardioides gansuensis</name>
    <dbReference type="NCBI Taxonomy" id="2138300"/>
    <lineage>
        <taxon>Bacteria</taxon>
        <taxon>Bacillati</taxon>
        <taxon>Actinomycetota</taxon>
        <taxon>Actinomycetes</taxon>
        <taxon>Propionibacteriales</taxon>
        <taxon>Nocardioidaceae</taxon>
        <taxon>Nocardioides</taxon>
    </lineage>
</organism>
<dbReference type="AlphaFoldDB" id="A0A2T8F537"/>
<feature type="region of interest" description="Disordered" evidence="6">
    <location>
        <begin position="271"/>
        <end position="292"/>
    </location>
</feature>
<dbReference type="PANTHER" id="PTHR32308:SF10">
    <property type="entry name" value="CITRATE LYASE SUBUNIT BETA"/>
    <property type="match status" value="1"/>
</dbReference>
<evidence type="ECO:0000256" key="5">
    <source>
        <dbReference type="PIRSR" id="PIRSR015582-2"/>
    </source>
</evidence>
<keyword evidence="3 5" id="KW-0460">Magnesium</keyword>
<dbReference type="InterPro" id="IPR040442">
    <property type="entry name" value="Pyrv_kinase-like_dom_sf"/>
</dbReference>
<accession>A0A2T8F537</accession>
<keyword evidence="8" id="KW-0456">Lyase</keyword>
<evidence type="ECO:0000313" key="9">
    <source>
        <dbReference type="Proteomes" id="UP000246018"/>
    </source>
</evidence>
<evidence type="ECO:0000256" key="3">
    <source>
        <dbReference type="ARBA" id="ARBA00022842"/>
    </source>
</evidence>
<comment type="cofactor">
    <cofactor evidence="1">
        <name>Mg(2+)</name>
        <dbReference type="ChEBI" id="CHEBI:18420"/>
    </cofactor>
</comment>
<evidence type="ECO:0000256" key="4">
    <source>
        <dbReference type="PIRSR" id="PIRSR015582-1"/>
    </source>
</evidence>
<feature type="binding site" evidence="4">
    <location>
        <position position="119"/>
    </location>
    <ligand>
        <name>substrate</name>
    </ligand>
</feature>
<dbReference type="PIRSF" id="PIRSF015582">
    <property type="entry name" value="Cit_lyase_B"/>
    <property type="match status" value="1"/>
</dbReference>
<comment type="caution">
    <text evidence="8">The sequence shown here is derived from an EMBL/GenBank/DDBJ whole genome shotgun (WGS) entry which is preliminary data.</text>
</comment>
<dbReference type="InterPro" id="IPR005000">
    <property type="entry name" value="Aldolase/citrate-lyase_domain"/>
</dbReference>
<evidence type="ECO:0000259" key="7">
    <source>
        <dbReference type="Pfam" id="PF03328"/>
    </source>
</evidence>
<feature type="binding site" evidence="4">
    <location>
        <position position="64"/>
    </location>
    <ligand>
        <name>substrate</name>
    </ligand>
</feature>
<keyword evidence="9" id="KW-1185">Reference proteome</keyword>
<dbReference type="InterPro" id="IPR011206">
    <property type="entry name" value="Citrate_lyase_beta/mcl1/mcl2"/>
</dbReference>
<dbReference type="PANTHER" id="PTHR32308">
    <property type="entry name" value="LYASE BETA SUBUNIT, PUTATIVE (AFU_ORTHOLOGUE AFUA_4G13030)-RELATED"/>
    <property type="match status" value="1"/>
</dbReference>
<protein>
    <submittedName>
        <fullName evidence="8">CoA ester lyase</fullName>
    </submittedName>
</protein>
<feature type="domain" description="HpcH/HpaI aldolase/citrate lyase" evidence="7">
    <location>
        <begin position="3"/>
        <end position="214"/>
    </location>
</feature>
<feature type="binding site" evidence="5">
    <location>
        <position position="119"/>
    </location>
    <ligand>
        <name>Mg(2+)</name>
        <dbReference type="ChEBI" id="CHEBI:18420"/>
    </ligand>
</feature>
<feature type="binding site" evidence="5">
    <location>
        <position position="145"/>
    </location>
    <ligand>
        <name>Mg(2+)</name>
        <dbReference type="ChEBI" id="CHEBI:18420"/>
    </ligand>
</feature>
<dbReference type="GO" id="GO:0016829">
    <property type="term" value="F:lyase activity"/>
    <property type="evidence" value="ECO:0007669"/>
    <property type="project" value="UniProtKB-KW"/>
</dbReference>
<dbReference type="Pfam" id="PF03328">
    <property type="entry name" value="HpcH_HpaI"/>
    <property type="match status" value="1"/>
</dbReference>
<dbReference type="Gene3D" id="3.20.20.60">
    <property type="entry name" value="Phosphoenolpyruvate-binding domains"/>
    <property type="match status" value="1"/>
</dbReference>
<evidence type="ECO:0000256" key="1">
    <source>
        <dbReference type="ARBA" id="ARBA00001946"/>
    </source>
</evidence>
<keyword evidence="2 5" id="KW-0479">Metal-binding</keyword>
<reference evidence="8 9" key="1">
    <citation type="submission" date="2018-04" db="EMBL/GenBank/DDBJ databases">
        <title>Genome of Nocardioides gansuensis WSJ-1.</title>
        <authorList>
            <person name="Wu S."/>
            <person name="Wang G."/>
        </authorList>
    </citation>
    <scope>NUCLEOTIDE SEQUENCE [LARGE SCALE GENOMIC DNA]</scope>
    <source>
        <strain evidence="8 9">WSJ-1</strain>
    </source>
</reference>
<dbReference type="Proteomes" id="UP000246018">
    <property type="component" value="Unassembled WGS sequence"/>
</dbReference>
<dbReference type="EMBL" id="QDGZ01000013">
    <property type="protein sequence ID" value="PVG80826.1"/>
    <property type="molecule type" value="Genomic_DNA"/>
</dbReference>
<evidence type="ECO:0000256" key="6">
    <source>
        <dbReference type="SAM" id="MobiDB-lite"/>
    </source>
</evidence>
<dbReference type="GO" id="GO:0006107">
    <property type="term" value="P:oxaloacetate metabolic process"/>
    <property type="evidence" value="ECO:0007669"/>
    <property type="project" value="TreeGrafter"/>
</dbReference>
<dbReference type="GO" id="GO:0000287">
    <property type="term" value="F:magnesium ion binding"/>
    <property type="evidence" value="ECO:0007669"/>
    <property type="project" value="TreeGrafter"/>
</dbReference>
<dbReference type="OrthoDB" id="5172636at2"/>
<sequence length="292" mass="31403">MSRSALYVPGDAPDKLDKALGRGADELIVDLEDAVAPDRKEYAREVVADWLDRARDTEVGLWVRINPGPLQEPDVRAVAGHGSLRGFVVAKTESAEELVRLDALLDELGSDCSVVPLLESAAAVLSAREIAAAPRVQRLQVGEADLRADVGVTLGEDERELLLVRSHVVLVSAAAGIAPPIAPVSTEFRDLDAFRRSTEALARLGFMGRACIHPAQVEVCHQVFTPTAHQLAWAEGVLAALESAASGVALDVNGRMIDEAVARRARSLIARERRGPDQSARIPTRRNSKELP</sequence>